<dbReference type="Gene3D" id="3.40.50.1820">
    <property type="entry name" value="alpha/beta hydrolase"/>
    <property type="match status" value="1"/>
</dbReference>
<dbReference type="SUPFAM" id="SSF53474">
    <property type="entry name" value="alpha/beta-Hydrolases"/>
    <property type="match status" value="1"/>
</dbReference>
<reference evidence="2" key="1">
    <citation type="submission" date="2017-10" db="EMBL/GenBank/DDBJ databases">
        <authorList>
            <person name="Regsiter A."/>
            <person name="William W."/>
        </authorList>
    </citation>
    <scope>NUCLEOTIDE SEQUENCE [LARGE SCALE GENOMIC DNA]</scope>
</reference>
<proteinExistence type="predicted"/>
<evidence type="ECO:0000313" key="2">
    <source>
        <dbReference type="Proteomes" id="UP000233769"/>
    </source>
</evidence>
<dbReference type="NCBIfam" id="NF005071">
    <property type="entry name" value="PRK06489.1"/>
    <property type="match status" value="1"/>
</dbReference>
<dbReference type="AlphaFoldDB" id="A0A1P8QPI9"/>
<keyword evidence="1" id="KW-0012">Acyltransferase</keyword>
<name>A0A1P8QPI9_METEX</name>
<dbReference type="EC" id="2.3.1.31" evidence="1"/>
<dbReference type="Proteomes" id="UP000233769">
    <property type="component" value="Chromosome tk0001"/>
</dbReference>
<dbReference type="GO" id="GO:0009092">
    <property type="term" value="P:homoserine metabolic process"/>
    <property type="evidence" value="ECO:0007669"/>
    <property type="project" value="TreeGrafter"/>
</dbReference>
<gene>
    <name evidence="1" type="ORF">TK0001_1400</name>
</gene>
<protein>
    <submittedName>
        <fullName evidence="1">Putative hydrolase</fullName>
        <ecNumber evidence="1">2.3.1.31</ecNumber>
    </submittedName>
</protein>
<dbReference type="InterPro" id="IPR000073">
    <property type="entry name" value="AB_hydrolase_1"/>
</dbReference>
<dbReference type="PANTHER" id="PTHR32268:SF11">
    <property type="entry name" value="HOMOSERINE O-ACETYLTRANSFERASE"/>
    <property type="match status" value="1"/>
</dbReference>
<organism evidence="1 2">
    <name type="scientific">Methylorubrum extorquens</name>
    <name type="common">Methylobacterium dichloromethanicum</name>
    <name type="synonym">Methylobacterium extorquens</name>
    <dbReference type="NCBI Taxonomy" id="408"/>
    <lineage>
        <taxon>Bacteria</taxon>
        <taxon>Pseudomonadati</taxon>
        <taxon>Pseudomonadota</taxon>
        <taxon>Alphaproteobacteria</taxon>
        <taxon>Hyphomicrobiales</taxon>
        <taxon>Methylobacteriaceae</taxon>
        <taxon>Methylorubrum</taxon>
    </lineage>
</organism>
<dbReference type="RefSeq" id="WP_015952279.1">
    <property type="nucleotide sequence ID" value="NZ_CP019322.1"/>
</dbReference>
<dbReference type="GO" id="GO:0009086">
    <property type="term" value="P:methionine biosynthetic process"/>
    <property type="evidence" value="ECO:0007669"/>
    <property type="project" value="TreeGrafter"/>
</dbReference>
<dbReference type="Pfam" id="PF00561">
    <property type="entry name" value="Abhydrolase_1"/>
    <property type="match status" value="1"/>
</dbReference>
<evidence type="ECO:0000313" key="1">
    <source>
        <dbReference type="EMBL" id="SOR28002.1"/>
    </source>
</evidence>
<dbReference type="EMBL" id="LT962688">
    <property type="protein sequence ID" value="SOR28002.1"/>
    <property type="molecule type" value="Genomic_DNA"/>
</dbReference>
<dbReference type="PANTHER" id="PTHR32268">
    <property type="entry name" value="HOMOSERINE O-ACETYLTRANSFERASE"/>
    <property type="match status" value="1"/>
</dbReference>
<dbReference type="InterPro" id="IPR029058">
    <property type="entry name" value="AB_hydrolase_fold"/>
</dbReference>
<dbReference type="InterPro" id="IPR008220">
    <property type="entry name" value="HAT_MetX-like"/>
</dbReference>
<accession>A0A1P8QPI9</accession>
<dbReference type="GO" id="GO:0016787">
    <property type="term" value="F:hydrolase activity"/>
    <property type="evidence" value="ECO:0007669"/>
    <property type="project" value="UniProtKB-KW"/>
</dbReference>
<dbReference type="GO" id="GO:0004414">
    <property type="term" value="F:homoserine O-acetyltransferase activity"/>
    <property type="evidence" value="ECO:0007669"/>
    <property type="project" value="UniProtKB-EC"/>
</dbReference>
<sequence>MGARIRSLRTALLVSALALTPLAAGLAPIAAIAAPAAAYPGQQEGDHVVENFKFASGESLDRVKLHYTTLGTPHRGADGEIDNAVLVLHGTTGTGKSFLIPTLGPELFGEGAPLDARRWYVILPDGLGRGGSSKPSDGLKAHFPRYGYGDVVEGQHRVVTEALGVKHLRLVLGTSMGGMQAWMWGERYPGEMDLLMAVASQPIPVSGRNALWRRLLIEGIRTDPDWKGGEYTAQPRSFGRILPIFNIMTESVLGLQKQAPTRAAADTAYDKMIAGYENKADANDWLYWFDSSYDYDPSPDLEKITAKVLAVNFADDELNPPQLDVMNAALARVKDGRFVLVPTSPETHGHQSLRFAGLWKGYLAEFVRQPEATTEKESSSERPEGSR</sequence>
<keyword evidence="1" id="KW-0808">Transferase</keyword>
<keyword evidence="1" id="KW-0378">Hydrolase</keyword>